<evidence type="ECO:0000256" key="2">
    <source>
        <dbReference type="ARBA" id="ARBA00004629"/>
    </source>
</evidence>
<keyword evidence="3" id="KW-0158">Chromosome</keyword>
<evidence type="ECO:0000256" key="6">
    <source>
        <dbReference type="ARBA" id="ARBA00022838"/>
    </source>
</evidence>
<dbReference type="Proteomes" id="UP001590951">
    <property type="component" value="Unassembled WGS sequence"/>
</dbReference>
<evidence type="ECO:0000313" key="10">
    <source>
        <dbReference type="EMBL" id="KAL2053924.1"/>
    </source>
</evidence>
<evidence type="ECO:0000256" key="4">
    <source>
        <dbReference type="ARBA" id="ARBA00022618"/>
    </source>
</evidence>
<protein>
    <recommendedName>
        <fullName evidence="12">MIND kinetochore complex component Nnf1</fullName>
    </recommendedName>
</protein>
<keyword evidence="5" id="KW-0498">Mitosis</keyword>
<evidence type="ECO:0000256" key="1">
    <source>
        <dbReference type="ARBA" id="ARBA00004123"/>
    </source>
</evidence>
<evidence type="ECO:0000313" key="11">
    <source>
        <dbReference type="Proteomes" id="UP001590951"/>
    </source>
</evidence>
<keyword evidence="4" id="KW-0132">Cell division</keyword>
<name>A0ABR4B7T5_9LECA</name>
<keyword evidence="7" id="KW-0539">Nucleus</keyword>
<keyword evidence="6" id="KW-0995">Kinetochore</keyword>
<keyword evidence="11" id="KW-1185">Reference proteome</keyword>
<dbReference type="PANTHER" id="PTHR15459:SF3">
    <property type="entry name" value="POLYAMINE-MODULATED FACTOR 1"/>
    <property type="match status" value="1"/>
</dbReference>
<evidence type="ECO:0000256" key="7">
    <source>
        <dbReference type="ARBA" id="ARBA00023242"/>
    </source>
</evidence>
<dbReference type="InterPro" id="IPR007128">
    <property type="entry name" value="PMF1/Nnf1"/>
</dbReference>
<keyword evidence="8" id="KW-0131">Cell cycle</keyword>
<gene>
    <name evidence="10" type="ORF">ABVK25_005853</name>
</gene>
<evidence type="ECO:0008006" key="12">
    <source>
        <dbReference type="Google" id="ProtNLM"/>
    </source>
</evidence>
<keyword evidence="9" id="KW-0137">Centromere</keyword>
<dbReference type="Pfam" id="PF03980">
    <property type="entry name" value="Nnf1"/>
    <property type="match status" value="1"/>
</dbReference>
<evidence type="ECO:0000256" key="8">
    <source>
        <dbReference type="ARBA" id="ARBA00023306"/>
    </source>
</evidence>
<comment type="subcellular location">
    <subcellularLocation>
        <location evidence="2">Chromosome</location>
        <location evidence="2">Centromere</location>
        <location evidence="2">Kinetochore</location>
    </subcellularLocation>
    <subcellularLocation>
        <location evidence="1">Nucleus</location>
    </subcellularLocation>
</comment>
<proteinExistence type="predicted"/>
<dbReference type="PANTHER" id="PTHR15459">
    <property type="entry name" value="POLYAMINE-MODULATED FACTOR 1"/>
    <property type="match status" value="1"/>
</dbReference>
<evidence type="ECO:0000256" key="5">
    <source>
        <dbReference type="ARBA" id="ARBA00022776"/>
    </source>
</evidence>
<dbReference type="EMBL" id="JBHFEH010000018">
    <property type="protein sequence ID" value="KAL2053924.1"/>
    <property type="molecule type" value="Genomic_DNA"/>
</dbReference>
<sequence length="242" mass="26468">MENYSIAIGFDHLDWKSLINGRNHNPRPLPLPAPQPPTSLTPGPRATALNNIFTTALSHIIHTCSYVNFATCFPTPAKHAEHVLQHVWKQIVGGIEEKTRREFEDILVEKDVVNGLNELERLVGTARARKEGGGKGVLPAEPPHTLPPQSLYLAHLAPYLTSTQAQLEAELQAVQAENEQFAKGIEGQREEVEKLVSGLEIVITDLEGANSVMEGVGVGGEIKREALEVESELGSRVRGSRL</sequence>
<comment type="caution">
    <text evidence="10">The sequence shown here is derived from an EMBL/GenBank/DDBJ whole genome shotgun (WGS) entry which is preliminary data.</text>
</comment>
<organism evidence="10 11">
    <name type="scientific">Lepraria finkii</name>
    <dbReference type="NCBI Taxonomy" id="1340010"/>
    <lineage>
        <taxon>Eukaryota</taxon>
        <taxon>Fungi</taxon>
        <taxon>Dikarya</taxon>
        <taxon>Ascomycota</taxon>
        <taxon>Pezizomycotina</taxon>
        <taxon>Lecanoromycetes</taxon>
        <taxon>OSLEUM clade</taxon>
        <taxon>Lecanoromycetidae</taxon>
        <taxon>Lecanorales</taxon>
        <taxon>Lecanorineae</taxon>
        <taxon>Stereocaulaceae</taxon>
        <taxon>Lepraria</taxon>
    </lineage>
</organism>
<evidence type="ECO:0000256" key="9">
    <source>
        <dbReference type="ARBA" id="ARBA00023328"/>
    </source>
</evidence>
<evidence type="ECO:0000256" key="3">
    <source>
        <dbReference type="ARBA" id="ARBA00022454"/>
    </source>
</evidence>
<accession>A0ABR4B7T5</accession>
<reference evidence="10 11" key="1">
    <citation type="submission" date="2024-09" db="EMBL/GenBank/DDBJ databases">
        <title>Rethinking Asexuality: The Enigmatic Case of Functional Sexual Genes in Lepraria (Stereocaulaceae).</title>
        <authorList>
            <person name="Doellman M."/>
            <person name="Sun Y."/>
            <person name="Barcenas-Pena A."/>
            <person name="Lumbsch H.T."/>
            <person name="Grewe F."/>
        </authorList>
    </citation>
    <scope>NUCLEOTIDE SEQUENCE [LARGE SCALE GENOMIC DNA]</scope>
    <source>
        <strain evidence="10 11">Grewe 0041</strain>
    </source>
</reference>